<reference evidence="1 2" key="1">
    <citation type="journal article" date="2023" name="Sci. Data">
        <title>Genome assembly of the Korean intertidal mud-creeper Batillaria attramentaria.</title>
        <authorList>
            <person name="Patra A.K."/>
            <person name="Ho P.T."/>
            <person name="Jun S."/>
            <person name="Lee S.J."/>
            <person name="Kim Y."/>
            <person name="Won Y.J."/>
        </authorList>
    </citation>
    <scope>NUCLEOTIDE SEQUENCE [LARGE SCALE GENOMIC DNA]</scope>
    <source>
        <strain evidence="1">Wonlab-2016</strain>
    </source>
</reference>
<dbReference type="AlphaFoldDB" id="A0ABD0KHM6"/>
<protein>
    <submittedName>
        <fullName evidence="1">Uncharacterized protein</fullName>
    </submittedName>
</protein>
<evidence type="ECO:0000313" key="1">
    <source>
        <dbReference type="EMBL" id="KAK7486705.1"/>
    </source>
</evidence>
<dbReference type="EMBL" id="JACVVK020000175">
    <property type="protein sequence ID" value="KAK7486705.1"/>
    <property type="molecule type" value="Genomic_DNA"/>
</dbReference>
<organism evidence="1 2">
    <name type="scientific">Batillaria attramentaria</name>
    <dbReference type="NCBI Taxonomy" id="370345"/>
    <lineage>
        <taxon>Eukaryota</taxon>
        <taxon>Metazoa</taxon>
        <taxon>Spiralia</taxon>
        <taxon>Lophotrochozoa</taxon>
        <taxon>Mollusca</taxon>
        <taxon>Gastropoda</taxon>
        <taxon>Caenogastropoda</taxon>
        <taxon>Sorbeoconcha</taxon>
        <taxon>Cerithioidea</taxon>
        <taxon>Batillariidae</taxon>
        <taxon>Batillaria</taxon>
    </lineage>
</organism>
<comment type="caution">
    <text evidence="1">The sequence shown here is derived from an EMBL/GenBank/DDBJ whole genome shotgun (WGS) entry which is preliminary data.</text>
</comment>
<name>A0ABD0KHM6_9CAEN</name>
<dbReference type="Proteomes" id="UP001519460">
    <property type="component" value="Unassembled WGS sequence"/>
</dbReference>
<feature type="non-terminal residue" evidence="1">
    <location>
        <position position="1"/>
    </location>
</feature>
<gene>
    <name evidence="1" type="ORF">BaRGS_00022106</name>
</gene>
<proteinExistence type="predicted"/>
<accession>A0ABD0KHM6</accession>
<evidence type="ECO:0000313" key="2">
    <source>
        <dbReference type="Proteomes" id="UP001519460"/>
    </source>
</evidence>
<sequence length="127" mass="14055">PVTLTEAVPCLGYSACIPHPDTVPDDNRHEQCTAVSTALVCFEDAMDDCRRTRADKDTIDIVENYIIDYRAMYSQNCDQSPWNQDLCCDLYGKESDLLITQSGAGMMQPASTAAVVVLSLLAARFWI</sequence>
<keyword evidence="2" id="KW-1185">Reference proteome</keyword>